<feature type="non-terminal residue" evidence="2">
    <location>
        <position position="181"/>
    </location>
</feature>
<dbReference type="AlphaFoldDB" id="A0A6G0VMJ1"/>
<name>A0A6G0VMJ1_APHCR</name>
<gene>
    <name evidence="2" type="ORF">FWK35_00026781</name>
</gene>
<accession>A0A6G0VMJ1</accession>
<feature type="transmembrane region" description="Helical" evidence="1">
    <location>
        <begin position="147"/>
        <end position="173"/>
    </location>
</feature>
<keyword evidence="1" id="KW-0472">Membrane</keyword>
<protein>
    <submittedName>
        <fullName evidence="2">Uncharacterized protein</fullName>
    </submittedName>
</protein>
<keyword evidence="1" id="KW-1133">Transmembrane helix</keyword>
<evidence type="ECO:0000313" key="3">
    <source>
        <dbReference type="Proteomes" id="UP000478052"/>
    </source>
</evidence>
<dbReference type="EMBL" id="VUJU01014454">
    <property type="protein sequence ID" value="KAF0702049.1"/>
    <property type="molecule type" value="Genomic_DNA"/>
</dbReference>
<dbReference type="Proteomes" id="UP000478052">
    <property type="component" value="Unassembled WGS sequence"/>
</dbReference>
<keyword evidence="3" id="KW-1185">Reference proteome</keyword>
<sequence length="181" mass="20676">MNNPRIIVVKPNIRFCILEHDKAKLSKHCNIKMMILSTYMCESGKTGKGFVNSLIRLKFYCGHNFGDKRIIPLDTACHDHHILHATMIEHRASEKFKAKDTPREEKIIAFIVTNAMKAKRKIVVGCKRKRTTKIKINRRKKNEYKRLILTPGQSGSAIPLIPIFAGLSALGYLRYLGCLEV</sequence>
<organism evidence="2 3">
    <name type="scientific">Aphis craccivora</name>
    <name type="common">Cowpea aphid</name>
    <dbReference type="NCBI Taxonomy" id="307492"/>
    <lineage>
        <taxon>Eukaryota</taxon>
        <taxon>Metazoa</taxon>
        <taxon>Ecdysozoa</taxon>
        <taxon>Arthropoda</taxon>
        <taxon>Hexapoda</taxon>
        <taxon>Insecta</taxon>
        <taxon>Pterygota</taxon>
        <taxon>Neoptera</taxon>
        <taxon>Paraneoptera</taxon>
        <taxon>Hemiptera</taxon>
        <taxon>Sternorrhyncha</taxon>
        <taxon>Aphidomorpha</taxon>
        <taxon>Aphidoidea</taxon>
        <taxon>Aphididae</taxon>
        <taxon>Aphidini</taxon>
        <taxon>Aphis</taxon>
        <taxon>Aphis</taxon>
    </lineage>
</organism>
<comment type="caution">
    <text evidence="2">The sequence shown here is derived from an EMBL/GenBank/DDBJ whole genome shotgun (WGS) entry which is preliminary data.</text>
</comment>
<keyword evidence="1" id="KW-0812">Transmembrane</keyword>
<proteinExistence type="predicted"/>
<evidence type="ECO:0000313" key="2">
    <source>
        <dbReference type="EMBL" id="KAF0702049.1"/>
    </source>
</evidence>
<evidence type="ECO:0000256" key="1">
    <source>
        <dbReference type="SAM" id="Phobius"/>
    </source>
</evidence>
<reference evidence="2 3" key="1">
    <citation type="submission" date="2019-08" db="EMBL/GenBank/DDBJ databases">
        <title>Whole genome of Aphis craccivora.</title>
        <authorList>
            <person name="Voronova N.V."/>
            <person name="Shulinski R.S."/>
            <person name="Bandarenka Y.V."/>
            <person name="Zhorov D.G."/>
            <person name="Warner D."/>
        </authorList>
    </citation>
    <scope>NUCLEOTIDE SEQUENCE [LARGE SCALE GENOMIC DNA]</scope>
    <source>
        <strain evidence="2">180601</strain>
        <tissue evidence="2">Whole Body</tissue>
    </source>
</reference>